<organism evidence="2 3">
    <name type="scientific">Plectosphaerella plurivora</name>
    <dbReference type="NCBI Taxonomy" id="936078"/>
    <lineage>
        <taxon>Eukaryota</taxon>
        <taxon>Fungi</taxon>
        <taxon>Dikarya</taxon>
        <taxon>Ascomycota</taxon>
        <taxon>Pezizomycotina</taxon>
        <taxon>Sordariomycetes</taxon>
        <taxon>Hypocreomycetidae</taxon>
        <taxon>Glomerellales</taxon>
        <taxon>Plectosphaerellaceae</taxon>
        <taxon>Plectosphaerella</taxon>
    </lineage>
</organism>
<dbReference type="OrthoDB" id="276276at2759"/>
<comment type="caution">
    <text evidence="2">The sequence shown here is derived from an EMBL/GenBank/DDBJ whole genome shotgun (WGS) entry which is preliminary data.</text>
</comment>
<name>A0A9P9AEU8_9PEZI</name>
<dbReference type="InterPro" id="IPR000086">
    <property type="entry name" value="NUDIX_hydrolase_dom"/>
</dbReference>
<feature type="domain" description="Nudix hydrolase" evidence="1">
    <location>
        <begin position="41"/>
        <end position="179"/>
    </location>
</feature>
<dbReference type="SUPFAM" id="SSF55811">
    <property type="entry name" value="Nudix"/>
    <property type="match status" value="1"/>
</dbReference>
<dbReference type="PANTHER" id="PTHR43736">
    <property type="entry name" value="ADP-RIBOSE PYROPHOSPHATASE"/>
    <property type="match status" value="1"/>
</dbReference>
<dbReference type="GO" id="GO:0016787">
    <property type="term" value="F:hydrolase activity"/>
    <property type="evidence" value="ECO:0007669"/>
    <property type="project" value="UniProtKB-KW"/>
</dbReference>
<dbReference type="Proteomes" id="UP000770015">
    <property type="component" value="Unassembled WGS sequence"/>
</dbReference>
<keyword evidence="3" id="KW-1185">Reference proteome</keyword>
<evidence type="ECO:0000313" key="3">
    <source>
        <dbReference type="Proteomes" id="UP000770015"/>
    </source>
</evidence>
<protein>
    <submittedName>
        <fullName evidence="2">NUDIX hydrolase domain-like protein</fullName>
    </submittedName>
</protein>
<keyword evidence="2" id="KW-0378">Hydrolase</keyword>
<accession>A0A9P9AEU8</accession>
<dbReference type="AlphaFoldDB" id="A0A9P9AEU8"/>
<reference evidence="2" key="1">
    <citation type="journal article" date="2021" name="Nat. Commun.">
        <title>Genetic determinants of endophytism in the Arabidopsis root mycobiome.</title>
        <authorList>
            <person name="Mesny F."/>
            <person name="Miyauchi S."/>
            <person name="Thiergart T."/>
            <person name="Pickel B."/>
            <person name="Atanasova L."/>
            <person name="Karlsson M."/>
            <person name="Huettel B."/>
            <person name="Barry K.W."/>
            <person name="Haridas S."/>
            <person name="Chen C."/>
            <person name="Bauer D."/>
            <person name="Andreopoulos W."/>
            <person name="Pangilinan J."/>
            <person name="LaButti K."/>
            <person name="Riley R."/>
            <person name="Lipzen A."/>
            <person name="Clum A."/>
            <person name="Drula E."/>
            <person name="Henrissat B."/>
            <person name="Kohler A."/>
            <person name="Grigoriev I.V."/>
            <person name="Martin F.M."/>
            <person name="Hacquard S."/>
        </authorList>
    </citation>
    <scope>NUCLEOTIDE SEQUENCE</scope>
    <source>
        <strain evidence="2">MPI-SDFR-AT-0117</strain>
    </source>
</reference>
<evidence type="ECO:0000259" key="1">
    <source>
        <dbReference type="PROSITE" id="PS51462"/>
    </source>
</evidence>
<dbReference type="InterPro" id="IPR015797">
    <property type="entry name" value="NUDIX_hydrolase-like_dom_sf"/>
</dbReference>
<dbReference type="Gene3D" id="3.90.79.10">
    <property type="entry name" value="Nucleoside Triphosphate Pyrophosphohydrolase"/>
    <property type="match status" value="1"/>
</dbReference>
<dbReference type="PROSITE" id="PS51462">
    <property type="entry name" value="NUDIX"/>
    <property type="match status" value="1"/>
</dbReference>
<evidence type="ECO:0000313" key="2">
    <source>
        <dbReference type="EMBL" id="KAH6693818.1"/>
    </source>
</evidence>
<dbReference type="EMBL" id="JAGSXJ010000003">
    <property type="protein sequence ID" value="KAH6693818.1"/>
    <property type="molecule type" value="Genomic_DNA"/>
</dbReference>
<dbReference type="CDD" id="cd02883">
    <property type="entry name" value="NUDIX_Hydrolase"/>
    <property type="match status" value="1"/>
</dbReference>
<dbReference type="PANTHER" id="PTHR43736:SF1">
    <property type="entry name" value="DIHYDRONEOPTERIN TRIPHOSPHATE DIPHOSPHATASE"/>
    <property type="match status" value="1"/>
</dbReference>
<proteinExistence type="predicted"/>
<gene>
    <name evidence="2" type="ORF">F5X68DRAFT_47209</name>
</gene>
<dbReference type="Pfam" id="PF00293">
    <property type="entry name" value="NUDIX"/>
    <property type="match status" value="1"/>
</dbReference>
<sequence>MASAPPPRASPAFKIAYPASLTPFHVPLSTYITTHYPSGPYSGAATSALVFDPSNRVLLLRRAAHDSMPGQWEPPGGAADETDGSLLVAVARELWEEAGLLASRVRRVVSEGKDVPPGSQITNRMGTVKWVKFGFEVEVAEGEVELDPNEHDKFVWATEEEVKEAVVGPSEGLGLTYGATKEILLDAFRRRREEEVEEATGWAEKEAAVVV</sequence>